<dbReference type="Pfam" id="PF02311">
    <property type="entry name" value="AraC_binding"/>
    <property type="match status" value="1"/>
</dbReference>
<evidence type="ECO:0000256" key="3">
    <source>
        <dbReference type="ARBA" id="ARBA00023163"/>
    </source>
</evidence>
<gene>
    <name evidence="5" type="primary">araC_9</name>
    <name evidence="7" type="ORF">BEI59_03780</name>
    <name evidence="5" type="ORF">BEI61_03174</name>
    <name evidence="6" type="ORF">BEI63_28460</name>
</gene>
<dbReference type="AlphaFoldDB" id="A0A1E3AEX3"/>
<keyword evidence="2" id="KW-0238">DNA-binding</keyword>
<evidence type="ECO:0000256" key="1">
    <source>
        <dbReference type="ARBA" id="ARBA00023015"/>
    </source>
</evidence>
<dbReference type="EMBL" id="MEHA01000002">
    <property type="protein sequence ID" value="ODR55053.1"/>
    <property type="molecule type" value="Genomic_DNA"/>
</dbReference>
<dbReference type="InterPro" id="IPR020449">
    <property type="entry name" value="Tscrpt_reg_AraC-type_HTH"/>
</dbReference>
<dbReference type="RefSeq" id="WP_069152966.1">
    <property type="nucleotide sequence ID" value="NZ_BAABXS010000001.1"/>
</dbReference>
<evidence type="ECO:0000313" key="9">
    <source>
        <dbReference type="Proteomes" id="UP000094271"/>
    </source>
</evidence>
<dbReference type="Pfam" id="PF12833">
    <property type="entry name" value="HTH_18"/>
    <property type="match status" value="1"/>
</dbReference>
<evidence type="ECO:0000313" key="5">
    <source>
        <dbReference type="EMBL" id="ODM07284.1"/>
    </source>
</evidence>
<dbReference type="SUPFAM" id="SSF51215">
    <property type="entry name" value="Regulatory protein AraC"/>
    <property type="match status" value="1"/>
</dbReference>
<dbReference type="EMBL" id="MEHD01000051">
    <property type="protein sequence ID" value="ODR45717.1"/>
    <property type="molecule type" value="Genomic_DNA"/>
</dbReference>
<dbReference type="PROSITE" id="PS01124">
    <property type="entry name" value="HTH_ARAC_FAMILY_2"/>
    <property type="match status" value="1"/>
</dbReference>
<evidence type="ECO:0000313" key="7">
    <source>
        <dbReference type="EMBL" id="ODR55053.1"/>
    </source>
</evidence>
<dbReference type="PRINTS" id="PR00032">
    <property type="entry name" value="HTHARAC"/>
</dbReference>
<accession>A0A1E3AEX3</accession>
<proteinExistence type="predicted"/>
<keyword evidence="1" id="KW-0805">Transcription regulation</keyword>
<dbReference type="InterPro" id="IPR009057">
    <property type="entry name" value="Homeodomain-like_sf"/>
</dbReference>
<dbReference type="Proteomes" id="UP000094067">
    <property type="component" value="Unassembled WGS sequence"/>
</dbReference>
<evidence type="ECO:0000259" key="4">
    <source>
        <dbReference type="PROSITE" id="PS01124"/>
    </source>
</evidence>
<dbReference type="GO" id="GO:0043565">
    <property type="term" value="F:sequence-specific DNA binding"/>
    <property type="evidence" value="ECO:0007669"/>
    <property type="project" value="InterPro"/>
</dbReference>
<dbReference type="InterPro" id="IPR050204">
    <property type="entry name" value="AraC_XylS_family_regulators"/>
</dbReference>
<dbReference type="Gene3D" id="1.10.10.60">
    <property type="entry name" value="Homeodomain-like"/>
    <property type="match status" value="2"/>
</dbReference>
<dbReference type="SUPFAM" id="SSF46689">
    <property type="entry name" value="Homeodomain-like"/>
    <property type="match status" value="2"/>
</dbReference>
<reference evidence="5 8" key="1">
    <citation type="submission" date="2016-07" db="EMBL/GenBank/DDBJ databases">
        <title>Characterization of isolates of Eisenbergiella tayi derived from blood cultures, using whole genome sequencing.</title>
        <authorList>
            <person name="Burdz T."/>
            <person name="Wiebe D."/>
            <person name="Huynh C."/>
            <person name="Bernard K."/>
        </authorList>
    </citation>
    <scope>NUCLEOTIDE SEQUENCE [LARGE SCALE GENOMIC DNA]</scope>
    <source>
        <strain evidence="5 8">NML 110608</strain>
    </source>
</reference>
<evidence type="ECO:0000313" key="8">
    <source>
        <dbReference type="Proteomes" id="UP000094067"/>
    </source>
</evidence>
<dbReference type="EMBL" id="MCGH01000002">
    <property type="protein sequence ID" value="ODM07284.1"/>
    <property type="molecule type" value="Genomic_DNA"/>
</dbReference>
<dbReference type="PANTHER" id="PTHR46796">
    <property type="entry name" value="HTH-TYPE TRANSCRIPTIONAL ACTIVATOR RHAS-RELATED"/>
    <property type="match status" value="1"/>
</dbReference>
<sequence length="271" mass="31281">MRDYISHVAPFLSDFAEETLMVSDAMGYESNPDFLIDRSNFNNNLIMYVLSGCLVAEQYGETHEILPGHGILMDLRDTHKYYFMEKGHSEIIWLHFRGTPVDAVINHLHTGNMLPLRFEDASFEEHFAALYRLAAAKQLPDEFDFSCAIYSLLMHVCKTARINEPDGMDSFALAASRYIYAHLDEPAGLDAFAGHMKMSKYHFCRRFRQEFQCTPLEYIQRQKINKAKRLLIYTRLSIAEIACQLSFYDQSHFSRVFTQLTGVSPGKFRKG</sequence>
<name>A0A1E3AEX3_9FIRM</name>
<evidence type="ECO:0000313" key="6">
    <source>
        <dbReference type="EMBL" id="ODR45717.1"/>
    </source>
</evidence>
<dbReference type="GO" id="GO:0003700">
    <property type="term" value="F:DNA-binding transcription factor activity"/>
    <property type="evidence" value="ECO:0007669"/>
    <property type="project" value="InterPro"/>
</dbReference>
<dbReference type="Proteomes" id="UP000094869">
    <property type="component" value="Unassembled WGS sequence"/>
</dbReference>
<dbReference type="Proteomes" id="UP000094271">
    <property type="component" value="Unassembled WGS sequence"/>
</dbReference>
<evidence type="ECO:0000256" key="2">
    <source>
        <dbReference type="ARBA" id="ARBA00023125"/>
    </source>
</evidence>
<organism evidence="5 8">
    <name type="scientific">Eisenbergiella tayi</name>
    <dbReference type="NCBI Taxonomy" id="1432052"/>
    <lineage>
        <taxon>Bacteria</taxon>
        <taxon>Bacillati</taxon>
        <taxon>Bacillota</taxon>
        <taxon>Clostridia</taxon>
        <taxon>Lachnospirales</taxon>
        <taxon>Lachnospiraceae</taxon>
        <taxon>Eisenbergiella</taxon>
    </lineage>
</organism>
<keyword evidence="3" id="KW-0804">Transcription</keyword>
<dbReference type="InterPro" id="IPR037923">
    <property type="entry name" value="HTH-like"/>
</dbReference>
<reference evidence="6 10" key="2">
    <citation type="submission" date="2016-08" db="EMBL/GenBank/DDBJ databases">
        <title>Characterization of Isolates of Eisenbergiella tayi Derived from Blood Cultures, Using Whole Genome Sequencing.</title>
        <authorList>
            <person name="Bernier A.-M."/>
            <person name="Burdz T."/>
            <person name="Wiebe D."/>
            <person name="Bernard K."/>
        </authorList>
    </citation>
    <scope>NUCLEOTIDE SEQUENCE [LARGE SCALE GENOMIC DNA]</scope>
    <source>
        <strain evidence="6 10">NML120146</strain>
    </source>
</reference>
<protein>
    <submittedName>
        <fullName evidence="5">Arabinose operon regulatory protein</fullName>
    </submittedName>
</protein>
<feature type="domain" description="HTH araC/xylS-type" evidence="4">
    <location>
        <begin position="173"/>
        <end position="271"/>
    </location>
</feature>
<dbReference type="InterPro" id="IPR018060">
    <property type="entry name" value="HTH_AraC"/>
</dbReference>
<keyword evidence="10" id="KW-1185">Reference proteome</keyword>
<dbReference type="InterPro" id="IPR003313">
    <property type="entry name" value="AraC-bd"/>
</dbReference>
<comment type="caution">
    <text evidence="5">The sequence shown here is derived from an EMBL/GenBank/DDBJ whole genome shotgun (WGS) entry which is preliminary data.</text>
</comment>
<dbReference type="SMART" id="SM00342">
    <property type="entry name" value="HTH_ARAC"/>
    <property type="match status" value="1"/>
</dbReference>
<evidence type="ECO:0000313" key="10">
    <source>
        <dbReference type="Proteomes" id="UP000094869"/>
    </source>
</evidence>
<reference evidence="7 9" key="3">
    <citation type="submission" date="2016-08" db="EMBL/GenBank/DDBJ databases">
        <authorList>
            <person name="Seilhamer J.J."/>
        </authorList>
    </citation>
    <scope>NUCLEOTIDE SEQUENCE [LARGE SCALE GENOMIC DNA]</scope>
    <source>
        <strain evidence="7 9">NML150140-1</strain>
    </source>
</reference>